<keyword evidence="3" id="KW-0964">Secreted</keyword>
<dbReference type="InterPro" id="IPR017977">
    <property type="entry name" value="ZP_dom_CS"/>
</dbReference>
<feature type="domain" description="ZP" evidence="20">
    <location>
        <begin position="73"/>
        <end position="360"/>
    </location>
</feature>
<dbReference type="GO" id="GO:0005886">
    <property type="term" value="C:plasma membrane"/>
    <property type="evidence" value="ECO:0007669"/>
    <property type="project" value="UniProtKB-SubCell"/>
</dbReference>
<dbReference type="GO" id="GO:0032190">
    <property type="term" value="F:acrosin binding"/>
    <property type="evidence" value="ECO:0007669"/>
    <property type="project" value="TreeGrafter"/>
</dbReference>
<keyword evidence="5" id="KW-0165">Cleavage on pair of basic residues</keyword>
<dbReference type="PROSITE" id="PS51034">
    <property type="entry name" value="ZP_2"/>
    <property type="match status" value="7"/>
</dbReference>
<dbReference type="EMBL" id="JAINUF010000008">
    <property type="protein sequence ID" value="KAJ8352703.1"/>
    <property type="molecule type" value="Genomic_DNA"/>
</dbReference>
<protein>
    <recommendedName>
        <fullName evidence="14">Zona pellucida sperm-binding protein 4</fullName>
    </recommendedName>
    <alternativeName>
        <fullName evidence="16">Zona pellucida glycoprotein 4</fullName>
    </alternativeName>
    <alternativeName>
        <fullName evidence="15">Zona pellucida protein B</fullName>
    </alternativeName>
</protein>
<keyword evidence="10" id="KW-0325">Glycoprotein</keyword>
<dbReference type="OrthoDB" id="8919081at2759"/>
<comment type="caution">
    <text evidence="17">Lacks conserved residue(s) required for the propagation of feature annotation.</text>
</comment>
<dbReference type="PROSITE" id="PS00682">
    <property type="entry name" value="ZP_1"/>
    <property type="match status" value="5"/>
</dbReference>
<evidence type="ECO:0000256" key="16">
    <source>
        <dbReference type="ARBA" id="ARBA00042573"/>
    </source>
</evidence>
<feature type="disulfide bond" evidence="17">
    <location>
        <begin position="1529"/>
        <end position="1544"/>
    </location>
</feature>
<feature type="domain" description="ZP" evidence="20">
    <location>
        <begin position="2313"/>
        <end position="2600"/>
    </location>
</feature>
<feature type="domain" description="ZP" evidence="20">
    <location>
        <begin position="454"/>
        <end position="760"/>
    </location>
</feature>
<keyword evidence="9 17" id="KW-1015">Disulfide bond</keyword>
<dbReference type="InterPro" id="IPR051148">
    <property type="entry name" value="Zona_Pellucida_Domain_gp"/>
</dbReference>
<keyword evidence="11" id="KW-0278">Fertilization</keyword>
<dbReference type="Pfam" id="PF00100">
    <property type="entry name" value="Zona_pellucida"/>
    <property type="match status" value="7"/>
</dbReference>
<feature type="disulfide bond" evidence="17">
    <location>
        <begin position="1519"/>
        <end position="1545"/>
    </location>
</feature>
<feature type="transmembrane region" description="Helical" evidence="19">
    <location>
        <begin position="1893"/>
        <end position="1916"/>
    </location>
</feature>
<evidence type="ECO:0000256" key="8">
    <source>
        <dbReference type="ARBA" id="ARBA00023136"/>
    </source>
</evidence>
<feature type="region of interest" description="Disordered" evidence="18">
    <location>
        <begin position="1"/>
        <end position="23"/>
    </location>
</feature>
<feature type="domain" description="ZP" evidence="20">
    <location>
        <begin position="1559"/>
        <end position="1847"/>
    </location>
</feature>
<comment type="caution">
    <text evidence="22">The sequence shown here is derived from an EMBL/GenBank/DDBJ whole genome shotgun (WGS) entry which is preliminary data.</text>
</comment>
<reference evidence="22" key="1">
    <citation type="journal article" date="2023" name="Science">
        <title>Genome structures resolve the early diversification of teleost fishes.</title>
        <authorList>
            <person name="Parey E."/>
            <person name="Louis A."/>
            <person name="Montfort J."/>
            <person name="Bouchez O."/>
            <person name="Roques C."/>
            <person name="Iampietro C."/>
            <person name="Lluch J."/>
            <person name="Castinel A."/>
            <person name="Donnadieu C."/>
            <person name="Desvignes T."/>
            <person name="Floi Bucao C."/>
            <person name="Jouanno E."/>
            <person name="Wen M."/>
            <person name="Mejri S."/>
            <person name="Dirks R."/>
            <person name="Jansen H."/>
            <person name="Henkel C."/>
            <person name="Chen W.J."/>
            <person name="Zahm M."/>
            <person name="Cabau C."/>
            <person name="Klopp C."/>
            <person name="Thompson A.W."/>
            <person name="Robinson-Rechavi M."/>
            <person name="Braasch I."/>
            <person name="Lecointre G."/>
            <person name="Bobe J."/>
            <person name="Postlethwait J.H."/>
            <person name="Berthelot C."/>
            <person name="Roest Crollius H."/>
            <person name="Guiguen Y."/>
        </authorList>
    </citation>
    <scope>NUCLEOTIDE SEQUENCE</scope>
    <source>
        <strain evidence="22">WJC10195</strain>
    </source>
</reference>
<dbReference type="SMART" id="SM00241">
    <property type="entry name" value="ZP"/>
    <property type="match status" value="7"/>
</dbReference>
<dbReference type="PANTHER" id="PTHR23343">
    <property type="entry name" value="ZONA PELLUCIDA SPERM-BINDING PROTEIN"/>
    <property type="match status" value="1"/>
</dbReference>
<dbReference type="InterPro" id="IPR044913">
    <property type="entry name" value="P_trefoil_dom_sf"/>
</dbReference>
<evidence type="ECO:0000256" key="18">
    <source>
        <dbReference type="SAM" id="MobiDB-lite"/>
    </source>
</evidence>
<evidence type="ECO:0000313" key="22">
    <source>
        <dbReference type="EMBL" id="KAJ8352703.1"/>
    </source>
</evidence>
<feature type="transmembrane region" description="Helical" evidence="19">
    <location>
        <begin position="2646"/>
        <end position="2669"/>
    </location>
</feature>
<evidence type="ECO:0000259" key="20">
    <source>
        <dbReference type="PROSITE" id="PS51034"/>
    </source>
</evidence>
<dbReference type="Pfam" id="PF00088">
    <property type="entry name" value="Trefoil"/>
    <property type="match status" value="2"/>
</dbReference>
<feature type="disulfide bond" evidence="17">
    <location>
        <begin position="782"/>
        <end position="797"/>
    </location>
</feature>
<evidence type="ECO:0000256" key="19">
    <source>
        <dbReference type="SAM" id="Phobius"/>
    </source>
</evidence>
<keyword evidence="23" id="KW-1185">Reference proteome</keyword>
<evidence type="ECO:0000256" key="11">
    <source>
        <dbReference type="ARBA" id="ARBA00023279"/>
    </source>
</evidence>
<dbReference type="SMART" id="SM00018">
    <property type="entry name" value="PD"/>
    <property type="match status" value="5"/>
</dbReference>
<evidence type="ECO:0000256" key="10">
    <source>
        <dbReference type="ARBA" id="ARBA00023180"/>
    </source>
</evidence>
<dbReference type="Proteomes" id="UP001152622">
    <property type="component" value="Chromosome 8"/>
</dbReference>
<dbReference type="PROSITE" id="PS51448">
    <property type="entry name" value="P_TREFOIL_2"/>
    <property type="match status" value="5"/>
</dbReference>
<feature type="disulfide bond" evidence="17">
    <location>
        <begin position="772"/>
        <end position="798"/>
    </location>
</feature>
<evidence type="ECO:0000256" key="3">
    <source>
        <dbReference type="ARBA" id="ARBA00022525"/>
    </source>
</evidence>
<dbReference type="InterPro" id="IPR042235">
    <property type="entry name" value="ZP-C_dom"/>
</dbReference>
<feature type="disulfide bond" evidence="17">
    <location>
        <begin position="1098"/>
        <end position="1124"/>
    </location>
</feature>
<dbReference type="SUPFAM" id="SSF57492">
    <property type="entry name" value="Trefoil"/>
    <property type="match status" value="5"/>
</dbReference>
<dbReference type="InterPro" id="IPR001507">
    <property type="entry name" value="ZP_dom"/>
</dbReference>
<feature type="domain" description="ZP" evidence="20">
    <location>
        <begin position="1138"/>
        <end position="1424"/>
    </location>
</feature>
<dbReference type="InterPro" id="IPR055356">
    <property type="entry name" value="ZP-N"/>
</dbReference>
<feature type="transmembrane region" description="Helical" evidence="19">
    <location>
        <begin position="1470"/>
        <end position="1493"/>
    </location>
</feature>
<keyword evidence="8 19" id="KW-0472">Membrane</keyword>
<keyword evidence="4" id="KW-0272">Extracellular matrix</keyword>
<dbReference type="GO" id="GO:0060468">
    <property type="term" value="P:prevention of polyspermy"/>
    <property type="evidence" value="ECO:0007669"/>
    <property type="project" value="TreeGrafter"/>
</dbReference>
<feature type="transmembrane region" description="Helical" evidence="19">
    <location>
        <begin position="1049"/>
        <end position="1072"/>
    </location>
</feature>
<feature type="disulfide bond" evidence="17">
    <location>
        <begin position="455"/>
        <end position="481"/>
    </location>
</feature>
<evidence type="ECO:0000256" key="6">
    <source>
        <dbReference type="ARBA" id="ARBA00022692"/>
    </source>
</evidence>
<comment type="function">
    <text evidence="13">Component of the zona pellucida, an extracellular matrix surrounding oocytes which mediates sperm binding, induction of the acrosome reaction and prevents post-fertilization polyspermy. The zona pellucida is composed of 3 to 4 glycoproteins, ZP1, ZP2, ZP3, and ZP4. ZP4 may act as a sperm receptor.</text>
</comment>
<comment type="subcellular location">
    <subcellularLocation>
        <location evidence="1">Cell membrane</location>
        <topology evidence="1">Single-pass type I membrane protein</topology>
    </subcellularLocation>
    <subcellularLocation>
        <location evidence="12">Zona pellucida</location>
    </subcellularLocation>
</comment>
<feature type="domain" description="P-type" evidence="21">
    <location>
        <begin position="1517"/>
        <end position="1554"/>
    </location>
</feature>
<dbReference type="Gene3D" id="2.60.40.4100">
    <property type="entry name" value="Zona pellucida, ZP-C domain"/>
    <property type="match status" value="7"/>
</dbReference>
<evidence type="ECO:0000313" key="23">
    <source>
        <dbReference type="Proteomes" id="UP001152622"/>
    </source>
</evidence>
<evidence type="ECO:0000256" key="7">
    <source>
        <dbReference type="ARBA" id="ARBA00022989"/>
    </source>
</evidence>
<evidence type="ECO:0000256" key="17">
    <source>
        <dbReference type="PROSITE-ProRule" id="PRU00779"/>
    </source>
</evidence>
<feature type="disulfide bond" evidence="17">
    <location>
        <begin position="33"/>
        <end position="59"/>
    </location>
</feature>
<name>A0A9Q1ISA5_SYNKA</name>
<evidence type="ECO:0000256" key="12">
    <source>
        <dbReference type="ARBA" id="ARBA00024183"/>
    </source>
</evidence>
<feature type="compositionally biased region" description="Basic and acidic residues" evidence="18">
    <location>
        <begin position="9"/>
        <end position="23"/>
    </location>
</feature>
<feature type="transmembrane region" description="Helical" evidence="19">
    <location>
        <begin position="723"/>
        <end position="746"/>
    </location>
</feature>
<gene>
    <name evidence="22" type="ORF">SKAU_G00241790</name>
</gene>
<evidence type="ECO:0000256" key="13">
    <source>
        <dbReference type="ARBA" id="ARBA00037545"/>
    </source>
</evidence>
<dbReference type="CDD" id="cd00111">
    <property type="entry name" value="Trefoil"/>
    <property type="match status" value="5"/>
</dbReference>
<organism evidence="22 23">
    <name type="scientific">Synaphobranchus kaupii</name>
    <name type="common">Kaup's arrowtooth eel</name>
    <dbReference type="NCBI Taxonomy" id="118154"/>
    <lineage>
        <taxon>Eukaryota</taxon>
        <taxon>Metazoa</taxon>
        <taxon>Chordata</taxon>
        <taxon>Craniata</taxon>
        <taxon>Vertebrata</taxon>
        <taxon>Euteleostomi</taxon>
        <taxon>Actinopterygii</taxon>
        <taxon>Neopterygii</taxon>
        <taxon>Teleostei</taxon>
        <taxon>Anguilliformes</taxon>
        <taxon>Synaphobranchidae</taxon>
        <taxon>Synaphobranchus</taxon>
    </lineage>
</organism>
<evidence type="ECO:0000256" key="14">
    <source>
        <dbReference type="ARBA" id="ARBA00040238"/>
    </source>
</evidence>
<feature type="disulfide bond" evidence="17">
    <location>
        <begin position="43"/>
        <end position="58"/>
    </location>
</feature>
<feature type="domain" description="ZP" evidence="20">
    <location>
        <begin position="812"/>
        <end position="1086"/>
    </location>
</feature>
<keyword evidence="2" id="KW-1003">Cell membrane</keyword>
<feature type="disulfide bond" evidence="17">
    <location>
        <begin position="465"/>
        <end position="480"/>
    </location>
</feature>
<accession>A0A9Q1ISA5</accession>
<evidence type="ECO:0000256" key="5">
    <source>
        <dbReference type="ARBA" id="ARBA00022685"/>
    </source>
</evidence>
<dbReference type="InterPro" id="IPR000519">
    <property type="entry name" value="P_trefoil_dom"/>
</dbReference>
<evidence type="ECO:0000259" key="21">
    <source>
        <dbReference type="PROSITE" id="PS51448"/>
    </source>
</evidence>
<keyword evidence="7 19" id="KW-1133">Transmembrane helix</keyword>
<feature type="domain" description="ZP" evidence="20">
    <location>
        <begin position="1936"/>
        <end position="2223"/>
    </location>
</feature>
<evidence type="ECO:0000256" key="15">
    <source>
        <dbReference type="ARBA" id="ARBA00042273"/>
    </source>
</evidence>
<evidence type="ECO:0000256" key="9">
    <source>
        <dbReference type="ARBA" id="ARBA00023157"/>
    </source>
</evidence>
<dbReference type="Gene3D" id="2.60.40.3210">
    <property type="entry name" value="Zona pellucida, ZP-N domain"/>
    <property type="match status" value="6"/>
</dbReference>
<dbReference type="GO" id="GO:0007339">
    <property type="term" value="P:binding of sperm to zona pellucida"/>
    <property type="evidence" value="ECO:0007669"/>
    <property type="project" value="TreeGrafter"/>
</dbReference>
<feature type="domain" description="P-type" evidence="21">
    <location>
        <begin position="1096"/>
        <end position="1133"/>
    </location>
</feature>
<evidence type="ECO:0000256" key="4">
    <source>
        <dbReference type="ARBA" id="ARBA00022530"/>
    </source>
</evidence>
<feature type="transmembrane region" description="Helical" evidence="19">
    <location>
        <begin position="406"/>
        <end position="429"/>
    </location>
</feature>
<evidence type="ECO:0000256" key="2">
    <source>
        <dbReference type="ARBA" id="ARBA00022475"/>
    </source>
</evidence>
<feature type="transmembrane region" description="Helical" evidence="19">
    <location>
        <begin position="2269"/>
        <end position="2292"/>
    </location>
</feature>
<feature type="domain" description="P-type" evidence="21">
    <location>
        <begin position="31"/>
        <end position="68"/>
    </location>
</feature>
<proteinExistence type="predicted"/>
<dbReference type="GO" id="GO:0035804">
    <property type="term" value="F:structural constituent of egg coat"/>
    <property type="evidence" value="ECO:0007669"/>
    <property type="project" value="TreeGrafter"/>
</dbReference>
<evidence type="ECO:0000256" key="1">
    <source>
        <dbReference type="ARBA" id="ARBA00004251"/>
    </source>
</evidence>
<feature type="domain" description="P-type" evidence="21">
    <location>
        <begin position="770"/>
        <end position="807"/>
    </location>
</feature>
<sequence length="2680" mass="292730">MEGSLFPRETGDSEGRQDQSKYFGSKDDTVHRCQVGDFARVQCGDPAITSEECEALNCCFDHQCYYANEVTVHCLRDGQFKVVVSRASTLPPLDLGSVNLLEGPSSGDSCGPFVASPAFEVFQFPVSACGTTVRVEGDYVIYENEMSSKYDVATGPLGSITRDSVFELSFQCRYHGSAVVYLVAEVNTVPPPLPVAAAGPLRVELRLASGQCDSKGAKGCADADVYSDYYRDADYPVTKVLREPVYVEVRILDRTDPSLVLLLEHCWATSTTSPDSLPQWSLLVDGCPYHADPYQTTLVPVDGSSGLPFPTHYKRFMVQMFTFVDPASSVPLNEMVFIHCSTEVCHPTATDRCEQQCSRKQRRSLVPVGKRSTGEKAVVSSKAVILTNPEPLASGQRLHGEVPQSLLGYGLLGVAACVLLVSTLALAVACTKPSRMLPKDQSKYFGSKDVPFHRCEVGDFARVQCGDPAIAPEDCEALNCCFDHQCYYANEATVHCLRDGQFRVVVSRTSTLPRFDRIFLKMVNGDSSGACAPYDASPAFTVFQFPVEGDYVIYENSIASWYDWANGPLGSITRDTSLLLSFQCRYHGSAVVSLVAEVNTVPPPLPVAARGPLRVELRLASGQCDSKGAKGCADADVYSDYYRDADYPVTKVLREPVYVEVRILERTDPHLVLLLEHCWATSTSSPDSLPQWSLLVDGKAVILTNPEPLASGQRLQSEVSQSLLSYGLLGVAACVLLISTLALAVACTKPSRMEPKDQSKYFGSKDVPFHRCEVGDFARVQCGDPAIAPEDCEALNCCFDHQCYYANEATVHCLRDGQFRVVVSRTSTLPRFDRIFLKMVNGDDSGTCAPYDASPTFTVFQFPVSACMTTTRVEGDYVIYENSIASWYDWANGPLGSITRDTSLLLSFQCRYHGSAVVSLVAEVNTVPPPLPVAARGPLRVELRLASGQCDSKGAKGCADADVYSDYYRDADYPVTKVLREPVYVEVRILERTDPHLVLLLEHCWATSTSSPDSLPQWSLLVDGKAVILTNPEPLASGQRLQSEVSQSLLSYGLLGVAACVLLISTLALAVACTKPSRMEPKDQSKYFGAKDVPFHRCEVGDFARVQCGDPAIAPEDCEALNCCFDHQCYYANDVTVHCLRDGQFRIVVSRTSTLPLFDHVYLNMVNGDSSGTCSSYDASPAFTVLQFPVSACMTTMRVEGDYVIYENKISSWYDWTDGPLGSITRDTSFQLSFQCRYHGSAVVSLVAEVNTVPPPLPVAVRGPLRVELRLASGQCDSKGAKGCADADVYSDYYQDADYPVTKVLREPVYVEVRILERTDPHLVLLLEDCWATSTSSPDSLPQWSLLVDGCPYHADPYQTTLVPVDGSSGLPFPTHYKRFMVQMFTYVDPASSVPLNEMVFIHCSTEVCHPTATDRCEQQCSRKQRRSLVPVGKRSTEEKVVVSSKAVILTNPEPLASGQRLQSEVPQSLLSFGLLGVAACILLTSTLALAVACTKPSRMEPKDQTKYFGSKDDTFHRCQVGDFARVQCGDLTITPEECEALNCCFDQQCYYANEVTVHCLRDGQFKVVVSRASTLPLLDLGSVTLLEGPSSGDSCGPFVASPAFEVFQFPVSACGTTVRVEGDYVIYENEMSSNYGVATGPSGSITRDSIFRLSFQCRYHGSAVVYMVAEVNTVPPPLPVAVRGPLRVELRLASGQCDSKGAKGCAEADVYSDYYQDADYPVTKVLREPVYVEVRILERTDPSLVLLLEHCWATSTSSPDSLPQWSLLVDGCPYHADPYQTTLVPVDGSSGLPFPTHYKRFMVQMFTFVDPASSVPLNEMVFIHCSTEVCHPIATEQQCEQQCSRKQRRSLVPVGKRSTEEKVVVSSKAVILTNPEPLASGQRLQSEVPQSLLSYGLLGVAACILLTSTLALAVACTKPSRMGLKCYYANEVTVHCLRDGQFKVVVSRASTLPLLDLGSVTLLEGPSSGDPCGPFVASPAFEVFQFPVSACGTTVRVEGDYVIYENEMSSNYGVATGPSGSITRDSIFRLSFQCRYHGSAVVYLVAEVNTVPPPLPVAVRGPLRVELRLASGQCDSKGAKGCAEADVYSDYYQDVDYPVTRVLREPVYVEVRILERTDPSLVLLLEHCWATSTSSPDSLPQWSLLVDGCPYHADPYQTTLVPVDGSSGLPFPTHYKRFMVQMFTFVDPASSVPLNEMVFIHCSTEVCHPTATDRCEQQCSRKQRRSLVPVGKRSTEEKVVVSSKAVILTNPEPLASGQRLQSEVPQSLLSYGLLGVAACILLTSTLALAVACTKPSRMGLKQCYYANEVTVHCLRDGQFKVVVSRASTLPLLDLGSVTLLEGPSSGDSCGPFVASPAFEVFQFPVSACGTTVRVEGDYVIYENEMSSNYGVATGPSGSITRDSVFQLSFQCRYHGSAVVYLVAEVNTVPPPLPVAVRGPLRVELRLASGQCDSKGAKGCAEADVYSDYYQDADYPVTKVLREPVYVEVRILERTDPSLVLLLEHCWATSTSSPDSLPQWSLLVDGCPYHADPYQTTLVPVDSSSGLPFPTHYKRFMVQMFTFVDPASSVPLNEMVFIHCSTEVCHPTATDRCEQQCSRKQRRSLVPVGKRSTEEKVVVSSKAVILTNPEPLASGQRLHGEVPQSLLGYGLLGVAACVLLVSTLALAVACTKPSRMELKV</sequence>
<feature type="domain" description="P-type" evidence="21">
    <location>
        <begin position="453"/>
        <end position="490"/>
    </location>
</feature>
<dbReference type="PANTHER" id="PTHR23343:SF31">
    <property type="entry name" value="ZONA PELLUCIDA SPERM-BINDING PROTEIN 4"/>
    <property type="match status" value="1"/>
</dbReference>
<dbReference type="Pfam" id="PF23344">
    <property type="entry name" value="ZP-N"/>
    <property type="match status" value="6"/>
</dbReference>
<dbReference type="Gene3D" id="4.10.110.10">
    <property type="entry name" value="Spasmolytic Protein, domain 1"/>
    <property type="match status" value="2"/>
</dbReference>
<keyword evidence="6 19" id="KW-0812">Transmembrane</keyword>
<feature type="disulfide bond" evidence="17">
    <location>
        <begin position="1108"/>
        <end position="1123"/>
    </location>
</feature>
<dbReference type="GO" id="GO:0035805">
    <property type="term" value="C:egg coat"/>
    <property type="evidence" value="ECO:0007669"/>
    <property type="project" value="UniProtKB-SubCell"/>
</dbReference>
<dbReference type="InterPro" id="IPR055355">
    <property type="entry name" value="ZP-C"/>
</dbReference>